<keyword evidence="3" id="KW-1185">Reference proteome</keyword>
<feature type="region of interest" description="Disordered" evidence="1">
    <location>
        <begin position="214"/>
        <end position="233"/>
    </location>
</feature>
<evidence type="ECO:0000256" key="1">
    <source>
        <dbReference type="SAM" id="MobiDB-lite"/>
    </source>
</evidence>
<name>A0ABD0MB68_CIRMR</name>
<feature type="non-terminal residue" evidence="2">
    <location>
        <position position="1"/>
    </location>
</feature>
<dbReference type="EMBL" id="JAMKFB020000915">
    <property type="protein sequence ID" value="KAL0146515.1"/>
    <property type="molecule type" value="Genomic_DNA"/>
</dbReference>
<dbReference type="Proteomes" id="UP001529510">
    <property type="component" value="Unassembled WGS sequence"/>
</dbReference>
<evidence type="ECO:0000313" key="3">
    <source>
        <dbReference type="Proteomes" id="UP001529510"/>
    </source>
</evidence>
<comment type="caution">
    <text evidence="2">The sequence shown here is derived from an EMBL/GenBank/DDBJ whole genome shotgun (WGS) entry which is preliminary data.</text>
</comment>
<dbReference type="AlphaFoldDB" id="A0ABD0MB68"/>
<proteinExistence type="predicted"/>
<organism evidence="2 3">
    <name type="scientific">Cirrhinus mrigala</name>
    <name type="common">Mrigala</name>
    <dbReference type="NCBI Taxonomy" id="683832"/>
    <lineage>
        <taxon>Eukaryota</taxon>
        <taxon>Metazoa</taxon>
        <taxon>Chordata</taxon>
        <taxon>Craniata</taxon>
        <taxon>Vertebrata</taxon>
        <taxon>Euteleostomi</taxon>
        <taxon>Actinopterygii</taxon>
        <taxon>Neopterygii</taxon>
        <taxon>Teleostei</taxon>
        <taxon>Ostariophysi</taxon>
        <taxon>Cypriniformes</taxon>
        <taxon>Cyprinidae</taxon>
        <taxon>Labeoninae</taxon>
        <taxon>Labeonini</taxon>
        <taxon>Cirrhinus</taxon>
    </lineage>
</organism>
<sequence length="233" mass="25315">VMSTMLVQECHLWVNLAQMAVVDKVCFLDVPVSQVGLFGDIVKNFAQQFLAVQKQTGTIKHILARRESNKPLGCGPPGPEFDTPDLRSLQLLSEGIELAMGELLGHQHPGTPASLRSDPETGDPEMGEIGRRLEPWLVLPNPSQFYSPYFIVPKKSGGLRPILDLQVLNQSLTRAVVRAQGPGASAPQSYGASGQLGEEQALPCAEHLFSRYGEEKGYQANSETETSEASYLG</sequence>
<feature type="compositionally biased region" description="Polar residues" evidence="1">
    <location>
        <begin position="219"/>
        <end position="233"/>
    </location>
</feature>
<evidence type="ECO:0000313" key="2">
    <source>
        <dbReference type="EMBL" id="KAL0146515.1"/>
    </source>
</evidence>
<gene>
    <name evidence="2" type="ORF">M9458_058146</name>
</gene>
<reference evidence="2 3" key="1">
    <citation type="submission" date="2024-05" db="EMBL/GenBank/DDBJ databases">
        <title>Genome sequencing and assembly of Indian major carp, Cirrhinus mrigala (Hamilton, 1822).</title>
        <authorList>
            <person name="Mohindra V."/>
            <person name="Chowdhury L.M."/>
            <person name="Lal K."/>
            <person name="Jena J.K."/>
        </authorList>
    </citation>
    <scope>NUCLEOTIDE SEQUENCE [LARGE SCALE GENOMIC DNA]</scope>
    <source>
        <strain evidence="2">CM1030</strain>
        <tissue evidence="2">Blood</tissue>
    </source>
</reference>
<protein>
    <submittedName>
        <fullName evidence="2">Uncharacterized protein</fullName>
    </submittedName>
</protein>
<accession>A0ABD0MB68</accession>